<comment type="function">
    <text evidence="9">Nuclear chaperone required for maturation and nuclear export of pre-60S ribosome subunits.</text>
</comment>
<dbReference type="PANTHER" id="PTHR48103">
    <property type="entry name" value="MIDASIN-RELATED"/>
    <property type="match status" value="1"/>
</dbReference>
<dbReference type="GO" id="GO:0005730">
    <property type="term" value="C:nucleolus"/>
    <property type="evidence" value="ECO:0007669"/>
    <property type="project" value="UniProtKB-SubCell"/>
</dbReference>
<dbReference type="InterPro" id="IPR041190">
    <property type="entry name" value="Midasin_AAA_lid_5"/>
</dbReference>
<dbReference type="InterPro" id="IPR025662">
    <property type="entry name" value="Sigma_54_int_dom_ATP-bd_1"/>
</dbReference>
<dbReference type="GO" id="GO:0000055">
    <property type="term" value="P:ribosomal large subunit export from nucleus"/>
    <property type="evidence" value="ECO:0007669"/>
    <property type="project" value="TreeGrafter"/>
</dbReference>
<accession>A0A5C3QL45</accession>
<evidence type="ECO:0000256" key="6">
    <source>
        <dbReference type="ARBA" id="ARBA00022840"/>
    </source>
</evidence>
<dbReference type="InterPro" id="IPR011704">
    <property type="entry name" value="ATPase_dyneun-rel_AAA"/>
</dbReference>
<keyword evidence="6 9" id="KW-0067">ATP-binding</keyword>
<dbReference type="EMBL" id="ML178822">
    <property type="protein sequence ID" value="TFL02666.1"/>
    <property type="molecule type" value="Genomic_DNA"/>
</dbReference>
<feature type="region of interest" description="Disordered" evidence="10">
    <location>
        <begin position="4651"/>
        <end position="4671"/>
    </location>
</feature>
<dbReference type="InterPro" id="IPR003593">
    <property type="entry name" value="AAA+_ATPase"/>
</dbReference>
<dbReference type="Pfam" id="PF17867">
    <property type="entry name" value="AAA_lid_7"/>
    <property type="match status" value="3"/>
</dbReference>
<dbReference type="PROSITE" id="PS50234">
    <property type="entry name" value="VWFA"/>
    <property type="match status" value="1"/>
</dbReference>
<dbReference type="CDD" id="cd00009">
    <property type="entry name" value="AAA"/>
    <property type="match status" value="3"/>
</dbReference>
<evidence type="ECO:0000256" key="3">
    <source>
        <dbReference type="ARBA" id="ARBA00007188"/>
    </source>
</evidence>
<dbReference type="FunFam" id="3.40.50.300:FF:000142">
    <property type="entry name" value="Midasin"/>
    <property type="match status" value="1"/>
</dbReference>
<dbReference type="InterPro" id="IPR012099">
    <property type="entry name" value="Midasin"/>
</dbReference>
<evidence type="ECO:0000256" key="2">
    <source>
        <dbReference type="ARBA" id="ARBA00004642"/>
    </source>
</evidence>
<feature type="compositionally biased region" description="Basic and acidic residues" evidence="10">
    <location>
        <begin position="4403"/>
        <end position="4412"/>
    </location>
</feature>
<dbReference type="STRING" id="1884261.A0A5C3QL45"/>
<feature type="compositionally biased region" description="Basic and acidic residues" evidence="10">
    <location>
        <begin position="4230"/>
        <end position="4281"/>
    </location>
</feature>
<dbReference type="SUPFAM" id="SSF52540">
    <property type="entry name" value="P-loop containing nucleoside triphosphate hydrolases"/>
    <property type="match status" value="6"/>
</dbReference>
<dbReference type="GO" id="GO:0005524">
    <property type="term" value="F:ATP binding"/>
    <property type="evidence" value="ECO:0007669"/>
    <property type="project" value="UniProtKB-KW"/>
</dbReference>
<dbReference type="GO" id="GO:0005654">
    <property type="term" value="C:nucleoplasm"/>
    <property type="evidence" value="ECO:0007669"/>
    <property type="project" value="UniProtKB-SubCell"/>
</dbReference>
<dbReference type="Pfam" id="PF21108">
    <property type="entry name" value="MDN1_4th"/>
    <property type="match status" value="1"/>
</dbReference>
<feature type="compositionally biased region" description="Acidic residues" evidence="10">
    <location>
        <begin position="4578"/>
        <end position="4596"/>
    </location>
</feature>
<dbReference type="SUPFAM" id="SSF53300">
    <property type="entry name" value="vWA-like"/>
    <property type="match status" value="1"/>
</dbReference>
<feature type="compositionally biased region" description="Acidic residues" evidence="10">
    <location>
        <begin position="4652"/>
        <end position="4661"/>
    </location>
</feature>
<feature type="compositionally biased region" description="Polar residues" evidence="10">
    <location>
        <begin position="4494"/>
        <end position="4505"/>
    </location>
</feature>
<dbReference type="Gene3D" id="3.40.50.410">
    <property type="entry name" value="von Willebrand factor, type A domain"/>
    <property type="match status" value="1"/>
</dbReference>
<feature type="compositionally biased region" description="Low complexity" evidence="10">
    <location>
        <begin position="4530"/>
        <end position="4544"/>
    </location>
</feature>
<feature type="compositionally biased region" description="Basic and acidic residues" evidence="10">
    <location>
        <begin position="4566"/>
        <end position="4577"/>
    </location>
</feature>
<evidence type="ECO:0000256" key="8">
    <source>
        <dbReference type="ARBA" id="ARBA00023242"/>
    </source>
</evidence>
<dbReference type="InterPro" id="IPR002035">
    <property type="entry name" value="VWF_A"/>
</dbReference>
<gene>
    <name evidence="12" type="ORF">BDV98DRAFT_603827</name>
</gene>
<feature type="compositionally biased region" description="Basic and acidic residues" evidence="10">
    <location>
        <begin position="4511"/>
        <end position="4528"/>
    </location>
</feature>
<evidence type="ECO:0000256" key="5">
    <source>
        <dbReference type="ARBA" id="ARBA00022741"/>
    </source>
</evidence>
<evidence type="ECO:0000256" key="1">
    <source>
        <dbReference type="ARBA" id="ARBA00004604"/>
    </source>
</evidence>
<feature type="compositionally biased region" description="Acidic residues" evidence="10">
    <location>
        <begin position="4312"/>
        <end position="4331"/>
    </location>
</feature>
<name>A0A5C3QL45_9AGAR</name>
<feature type="region of interest" description="Disordered" evidence="10">
    <location>
        <begin position="4903"/>
        <end position="4926"/>
    </location>
</feature>
<dbReference type="FunFam" id="3.40.50.300:FF:002451">
    <property type="entry name" value="Midasin"/>
    <property type="match status" value="1"/>
</dbReference>
<proteinExistence type="inferred from homology"/>
<dbReference type="FunFam" id="3.40.50.300:FF:000712">
    <property type="entry name" value="Midasin"/>
    <property type="match status" value="1"/>
</dbReference>
<comment type="subcellular location">
    <subcellularLocation>
        <location evidence="1">Nucleus</location>
        <location evidence="1">Nucleolus</location>
    </subcellularLocation>
    <subcellularLocation>
        <location evidence="2">Nucleus</location>
        <location evidence="2">Nucleoplasm</location>
    </subcellularLocation>
</comment>
<reference evidence="12 13" key="1">
    <citation type="journal article" date="2019" name="Nat. Ecol. Evol.">
        <title>Megaphylogeny resolves global patterns of mushroom evolution.</title>
        <authorList>
            <person name="Varga T."/>
            <person name="Krizsan K."/>
            <person name="Foldi C."/>
            <person name="Dima B."/>
            <person name="Sanchez-Garcia M."/>
            <person name="Sanchez-Ramirez S."/>
            <person name="Szollosi G.J."/>
            <person name="Szarkandi J.G."/>
            <person name="Papp V."/>
            <person name="Albert L."/>
            <person name="Andreopoulos W."/>
            <person name="Angelini C."/>
            <person name="Antonin V."/>
            <person name="Barry K.W."/>
            <person name="Bougher N.L."/>
            <person name="Buchanan P."/>
            <person name="Buyck B."/>
            <person name="Bense V."/>
            <person name="Catcheside P."/>
            <person name="Chovatia M."/>
            <person name="Cooper J."/>
            <person name="Damon W."/>
            <person name="Desjardin D."/>
            <person name="Finy P."/>
            <person name="Geml J."/>
            <person name="Haridas S."/>
            <person name="Hughes K."/>
            <person name="Justo A."/>
            <person name="Karasinski D."/>
            <person name="Kautmanova I."/>
            <person name="Kiss B."/>
            <person name="Kocsube S."/>
            <person name="Kotiranta H."/>
            <person name="LaButti K.M."/>
            <person name="Lechner B.E."/>
            <person name="Liimatainen K."/>
            <person name="Lipzen A."/>
            <person name="Lukacs Z."/>
            <person name="Mihaltcheva S."/>
            <person name="Morgado L.N."/>
            <person name="Niskanen T."/>
            <person name="Noordeloos M.E."/>
            <person name="Ohm R.A."/>
            <person name="Ortiz-Santana B."/>
            <person name="Ovrebo C."/>
            <person name="Racz N."/>
            <person name="Riley R."/>
            <person name="Savchenko A."/>
            <person name="Shiryaev A."/>
            <person name="Soop K."/>
            <person name="Spirin V."/>
            <person name="Szebenyi C."/>
            <person name="Tomsovsky M."/>
            <person name="Tulloss R.E."/>
            <person name="Uehling J."/>
            <person name="Grigoriev I.V."/>
            <person name="Vagvolgyi C."/>
            <person name="Papp T."/>
            <person name="Martin F.M."/>
            <person name="Miettinen O."/>
            <person name="Hibbett D.S."/>
            <person name="Nagy L.G."/>
        </authorList>
    </citation>
    <scope>NUCLEOTIDE SEQUENCE [LARGE SCALE GENOMIC DNA]</scope>
    <source>
        <strain evidence="12 13">CBS 309.79</strain>
    </source>
</reference>
<keyword evidence="5 9" id="KW-0547">Nucleotide-binding</keyword>
<keyword evidence="7 9" id="KW-0143">Chaperone</keyword>
<evidence type="ECO:0000256" key="10">
    <source>
        <dbReference type="SAM" id="MobiDB-lite"/>
    </source>
</evidence>
<dbReference type="Pfam" id="PF17865">
    <property type="entry name" value="AAA_lid_5"/>
    <property type="match status" value="1"/>
</dbReference>
<feature type="compositionally biased region" description="Basic and acidic residues" evidence="10">
    <location>
        <begin position="4362"/>
        <end position="4371"/>
    </location>
</feature>
<feature type="compositionally biased region" description="Acidic residues" evidence="10">
    <location>
        <begin position="4339"/>
        <end position="4357"/>
    </location>
</feature>
<protein>
    <recommendedName>
        <fullName evidence="4 9">Midasin</fullName>
    </recommendedName>
</protein>
<keyword evidence="8 9" id="KW-0539">Nucleus</keyword>
<sequence length="4988" mass="553215">MASTSAIHDPLDIDVRRQIADVVKAVPSSSLFSSHVTKFTTILDNNNGEEIMSMLSRLLAMPALSLLIAKAFRPLLLDLCARWILDDENMDEKLVALNLLLDAHEHLFPVLHRLLQTPHFQNGPLSSLPADVDQTRLHVVLLAYFRMTQSNRELPHYYQWPLAPLSQLIWNTNLDNGARLMAIRCYAFQSGMAEVEREKLEREVLGEPCVEDCPVFADQQLDGSFTSVDGWVLPLLESNRIQGARDEIASEDHIVFSNEHSNTLPNLCPLVINIHGVLMLRSSADASQPSSLVPTPTAVQALQQLSLHVSMRLPTLVSSPPSSGKSLLITHLASLLYPTRNNQVIAIQLADTSLDPRSLFGSYSSSLSQPGTFEWKEGVLISAMRQGKWVVFEDIDKASNEVLGSLKPLFESLRASKWIGGRASLEVPSRGRVVAAHDFAVIATRSTIPTSDGKFTKPAFFGAHKLYDVQMYAPTTEEITSIVAAQFPSLPFPVAHAAISLWDGVKQLGSTVSSRSVGLRELEKFCRRISRVIPTAHQAMDVSDPSSSSSSPSFTSIYPNIAIREAIYLEARDVFFGAGSLTTAARAHTAAIANTIADSLGLDAERREYIIHGRVPQFDVEKDANGRVVAVYAGRTKLPAKQTKATIKEQPSRPFAMHRPAVALLSRIASAVALSEPLLLTGETGTGKTSVITHLASLLRRPLISLNLSHQTESSDLLGGFKPVDARVPASELHMEWLELFGRTFSRKKNAKFEEEVRKATQELKWKRAVGLWKESVRLAKDRIGKRTNGDEPVEEPDRESRNVEPRKRRRMDAESLQESLASWNAFESKVEAFDVHHGQGKGKFAFSFVEGPLVKAIRNGDWVLLDEINLASAETLECITGLLASPTASITLTERGSLEPVPRHLDFRLFACMNPATDVGKKDLPPNIRSRFTEINVPPPDADRDTLLSIITQYLGTSVQADPGSKGVIMNVAEFYSSVKRLSETRQIADGSNHRPHYSMRTLARALTFAADIAAAYSLRRAIWEGCLMAFTMVLDKKSADIVMVEAHKHLLTGVKNSKSLLYKDPAPPREQAEYVKLGPFYLPRGPLPVDLADDYILTPSVQAKLVHLARIILTGRFPVLIEGPTSSGKTSSIEYLARRTGHQFVRINNHEHTDIQEYIGSYVSDPQTGKLVYKDGLLVRALRNGEWIVLDELNLAPTDVLEALNRLLDDNRELVIPETQEVIRPHPRFMLFATQNPPGLYAGRKILSRAFRNRFLEVHFEDVPQAELESILCQRCRIAPSYAARIVAVFQELQRRRQSDRVFESKHAFATLRDLFRWADRDAVGVQELAENGFMLLAERTRRPDDKVVVKEVIESVMRVTIDEKVLYSLHGSTVDLTSYLECPLPGSDHLVWTTAMQRLFILIARALRFNEPVLLVGETGCGKTSVCQVYAEAVKKQLYMVNCHQNTETADLIGGLRPVRNRLENSALFEWRDGPLIEAMKDGSIFLMDEISLADDSVLERLNSVLEPSRTIVLAEKGGEDVGDSSVRAVGNFQLVATMNPGGDYGKKELSPALRNRFTEIWVPAVNNREDLELIIKSSWKHDVLRPFTNPLLEFSEWLCTKVADSSISGLRDILAWVSFSNVMVSSSIINAHDVFQHAASMTFLDGLGSLPQLSTYSQPALQRLREDAYAKLLELIPLQPQHAASTHLTESKVGSSVQLGIFTVPQGPAEAKADAFNLQAPTTRDNAMRVFRACQVQKPILLEGSPGVGKTTLISALANLAGYHLCRINLSDQTDLMDLFGSDLPVEGGGPGELQWRDAEFLKALQEGHWVLLDEMNLAPQSVLEGLNAVLDHRGTVYIPELGKSFTRHPSFRIFAAQNPLNQGGGRKGLPKSFVNRFTKVYVSELSLLDLHLVCQHLFPTHDPEIIRAMVTYNSRLSDEVCTKKSFGRDGAPWEFNLRDIIRWGTLMDGAGPRNRPEAHLHAIYLHRFRNEADRARAKKIFSEVFDSTPAPSSSPYPTVTPAFFRIGEFASPRANYLSSTRPGCILHSQLQALESIGLCVASAWLAIVTGAADSGKNEMVRTLANLSGSVLHEISLSSASDTLDVLGSFEQVNNDERILSVIQDASEALRKFQRSAQGTKNVVTCPQTQGLDQQTSSSELAAIAQQLIDSLPSEGESGRSRTTLLERLDAIFNVPSGGFEWKNGPLVKALQQGHWLLIDGANLCSPSVLDRLNSLCEPNGHLNLDERGRVNGSILTIRPHPNFRLFMSVDPSHGELSRAMRNRGVEVFLAADLDSHDRGQQLAHHRCSMVSSPSPICFTTQETLRRGVCKTLPQLSDLRSITGLGNFSSLHTAAIPLVSILQAKADINPDALLFFAARAVPPTARLFISRILALGSDLAVGLARRIEQISSAVSDGTLDVALKGIREKQCVSWEVTSTFLLAQPLDFFLACAQCPDCSIHEDLESLHRDVLRIIHLRVQLFNHSEGLSKVEDTNKRYLKKMPQAHQDVFHALRQLMDSVKICGETVLRDATGNNGNSAIIHEVVRTLLLHSNSLQQAVNTSTIDFSLIHSTCGRMLEITSEIDPRLSAVQTYLLKVNAMIALRSGHGLLSIWLATLDAHESNSNVQLIQNLDARVRQLPTGSGSDRIRRSALQALSLDSLPLERNAEEKVAIDTILSRLQTLTESRAEVNEDIPVKLPLNVHGLALVLKSLACSPITEVDQQSMEQYCEFAVQDSRSTLLTAASVQHVLWKASASQDISSASLTLLQRWFHELWDNLGHGDVPTGPEALLNPSVLYATIHLCQGPIGGTRKPLSAMQKHRKALGAMSSLSLHNGGREQSRFIQLRMLWQQLLITVLSWFSSSFPSEALASLGQMRSSTAVDSSQVLSAIPSLIRQSSDIHLVQAYEEYLSSPIVSLAAIGGNSSTDMATLGQCWMALSGFLRHMYIPDAPMDPAALQNCLQDFHRAQAQQLSSEIALHVFLEKLQTGSESNALTTSLATSQQLHTSFGGVASFRPQRPGVSQLHIFWNEITNFALHVIEQSRMESLADALRTGDHLAIQRETVLQDSIGGFLQRLSTTYASYADIHKPLHLALHSLRLGLRLIRHSSAVHSHTSLVDILFAFPSIQGVERLQEQQVEPLKELGASFDPLFKLSSIAVDVSGGSSLEQHIESIESYYEQLVRLWHIDAAKEAELKEQNESLYKQSKLSHDATEESVLEEEEFIRLFPSFENVLEEDITETSVSASTLPSIAHVTKDVALAIVRLHDALFGEQTSHATGLLMDLRSKAVHALVMNNCSSLPEAVDRQSFAHQLQLLSKSSRMMGTSGHPDYNFYVDTNTPEAQRAADVVTSMQARLTSLIQEWPEQMVLQHLLERCNVFMKLDIASPLPKVLSALEQLLTQTDDWELYSNRENTLTEFRQKMTSLVVDWRRIELSCWRGLLTAEAMLFVHEDSTWWFRIYDALVRGPCELLAKGNSLEGGLEDYLESLVPLLEGYISSSSLGQFCFRLRLLGSFISYLRGLMCVKADSERGFWQRCVAIVHNTVGRFSVYITAVNAHLSAQRDPLETEVKKLIKLASWKDVNVQALRASSTRSHHQLYKIIRKLRLVLRQSCSSLIQPRQATVGEEGSLNASKAAPEARPPFVGEIPETDSSVAHMQKLRRTFQRFQSYIDGTIRPAMGVEDVSAVEELSTEVISTANNLAREVPKKGDTPEKTLQAKKALLTRKRKAWSDLLKDLKQSGLSQNVKADVLRRQSNISWISSQPLVVPSASSQVTGEDIDAYHHKVFWLVPDLRSLLSNHHQDLGTRELQRGVMLLESGLSLTLESKATLVEALKSYRQLDCLSRRLKMLREENSIAAAGSAARSAVTSAFTSACRHGKALDELLETLTSFGQIHSQGSERLHSVKDGVERMITEASTWRTRLRELLDNVELTPFYFILQDEMVVLRDFDRFLEHEILSVQEWDEALPGMRPVLEDLQSWLSTQWRLPSLSLGPKNENTSFDSCIDTLLVNIQTILADTQAREGKEEEAYIRGNHQRVVRFTRLLSLQSTADKIANTTSSICHANPKAARTALDRLTPFLDAYMHLVEDQLVVHASWTRALYKLEYVLCSVMTTLARQGFCQPPDEEDGGEGNADAQTADGVGMGEGSGSNNVSKEIEDESQVEGLQGEEKEEGERDKNDDDDDAIEMSEAFDGAVEDVPQNASDEEERSDDSDDDDEEVDEDIGQLDADDPDAVDEKLWGDEAGPEDSGKDEKTKGDHSKEDDQRQDSEIAAKEDDQQKGKKGNKEQKTGEDQQKGEDEQQDEQDDAMPEEADEENGTAEANGAPMDDFVADADTLDLPEDLDLDMDQEPQKDDMGDMNDGESEEENEGEEVEGEQSMPEEKEQKDDSAMDVDEDELHQGEDADPNKDHTEPEKEEETPDDHVTGKADIGEGADTSNADSAQQKSQAETSAADQADAQKGGSGTAAAQPQELAPEEQSTEEHKRMDAQEPASADAGDGTGAEGNQRGPAPTRQSQLMQSNPLRNLGDALKEVQRQFEDILERDSQEQPSNAQQANAQAPSQLEYLLPDEQEQDLQALGSADDQAAKLKDLRLTEPEAEGPADGDAPMDIDDIQAENPMPLQNLDELRKADPQSDGSRRDVEGAVTAELPDPSASFVDHLDPLAPKALEEREEEEENAEQELRKWQADGYPEEESQHVWRLYSSLTHDLAYALCEQLRLILEPTLATRLKGDYRTGKRLNMKKIVPYIASDFTKDKIWLRRTRPSQREYQVLIALDDSKSMAESHSVHLAYQTLALVTRALNRLEAGDIAIAKFGKTVDILHGFEDGQFTDQSGTSVFSALKFNQQATDVLALINTTLKTLEQARERRSSSSSSELWQLQIIISDGICQDHDKLRTALRKAEEQRVLIVFIVIDSLHSHTVPTTTAPAPPSSGRSTQAPAPVPDHTILSMTNAKIVDIDGKIELQTERYLDSFPFQYYVILRNVESLPEVLSSTLKQFFERLSGDL</sequence>
<feature type="compositionally biased region" description="Basic and acidic residues" evidence="10">
    <location>
        <begin position="4380"/>
        <end position="4395"/>
    </location>
</feature>
<keyword evidence="13" id="KW-1185">Reference proteome</keyword>
<dbReference type="InterPro" id="IPR027417">
    <property type="entry name" value="P-loop_NTPase"/>
</dbReference>
<evidence type="ECO:0000313" key="12">
    <source>
        <dbReference type="EMBL" id="TFL02666.1"/>
    </source>
</evidence>
<feature type="compositionally biased region" description="Polar residues" evidence="10">
    <location>
        <begin position="4417"/>
        <end position="4435"/>
    </location>
</feature>
<feature type="compositionally biased region" description="Acidic residues" evidence="10">
    <location>
        <begin position="4282"/>
        <end position="4300"/>
    </location>
</feature>
<feature type="region of interest" description="Disordered" evidence="10">
    <location>
        <begin position="784"/>
        <end position="812"/>
    </location>
</feature>
<dbReference type="SMART" id="SM00382">
    <property type="entry name" value="AAA"/>
    <property type="match status" value="5"/>
</dbReference>
<dbReference type="InterPro" id="IPR040848">
    <property type="entry name" value="AAA_lid_7"/>
</dbReference>
<dbReference type="InterPro" id="IPR036465">
    <property type="entry name" value="vWFA_dom_sf"/>
</dbReference>
<evidence type="ECO:0000256" key="9">
    <source>
        <dbReference type="PIRNR" id="PIRNR010340"/>
    </source>
</evidence>
<feature type="compositionally biased region" description="Acidic residues" evidence="10">
    <location>
        <begin position="4186"/>
        <end position="4216"/>
    </location>
</feature>
<dbReference type="InterPro" id="IPR048617">
    <property type="entry name" value="MDN1_AAA_lid_4"/>
</dbReference>
<dbReference type="GO" id="GO:0000027">
    <property type="term" value="P:ribosomal large subunit assembly"/>
    <property type="evidence" value="ECO:0007669"/>
    <property type="project" value="InterPro"/>
</dbReference>
<dbReference type="OrthoDB" id="5186at2759"/>
<dbReference type="Pfam" id="PF07728">
    <property type="entry name" value="AAA_5"/>
    <property type="match status" value="7"/>
</dbReference>
<dbReference type="Proteomes" id="UP000305067">
    <property type="component" value="Unassembled WGS sequence"/>
</dbReference>
<evidence type="ECO:0000313" key="13">
    <source>
        <dbReference type="Proteomes" id="UP000305067"/>
    </source>
</evidence>
<dbReference type="GO" id="GO:0030687">
    <property type="term" value="C:preribosome, large subunit precursor"/>
    <property type="evidence" value="ECO:0007669"/>
    <property type="project" value="TreeGrafter"/>
</dbReference>
<evidence type="ECO:0000256" key="7">
    <source>
        <dbReference type="ARBA" id="ARBA00023186"/>
    </source>
</evidence>
<dbReference type="PIRSF" id="PIRSF010340">
    <property type="entry name" value="Midasin"/>
    <property type="match status" value="1"/>
</dbReference>
<evidence type="ECO:0000259" key="11">
    <source>
        <dbReference type="PROSITE" id="PS50234"/>
    </source>
</evidence>
<feature type="domain" description="VWFA" evidence="11">
    <location>
        <begin position="4752"/>
        <end position="4897"/>
    </location>
</feature>
<feature type="region of interest" description="Disordered" evidence="10">
    <location>
        <begin position="4104"/>
        <end position="4597"/>
    </location>
</feature>
<evidence type="ECO:0000256" key="4">
    <source>
        <dbReference type="ARBA" id="ARBA00017143"/>
    </source>
</evidence>
<organism evidence="12 13">
    <name type="scientific">Pterulicium gracile</name>
    <dbReference type="NCBI Taxonomy" id="1884261"/>
    <lineage>
        <taxon>Eukaryota</taxon>
        <taxon>Fungi</taxon>
        <taxon>Dikarya</taxon>
        <taxon>Basidiomycota</taxon>
        <taxon>Agaricomycotina</taxon>
        <taxon>Agaricomycetes</taxon>
        <taxon>Agaricomycetidae</taxon>
        <taxon>Agaricales</taxon>
        <taxon>Pleurotineae</taxon>
        <taxon>Pterulaceae</taxon>
        <taxon>Pterulicium</taxon>
    </lineage>
</organism>
<dbReference type="PANTHER" id="PTHR48103:SF2">
    <property type="entry name" value="MIDASIN"/>
    <property type="match status" value="1"/>
</dbReference>
<dbReference type="GO" id="GO:0016887">
    <property type="term" value="F:ATP hydrolysis activity"/>
    <property type="evidence" value="ECO:0007669"/>
    <property type="project" value="InterPro"/>
</dbReference>
<comment type="similarity">
    <text evidence="3 9">Belongs to the midasin family.</text>
</comment>
<dbReference type="Gene3D" id="3.40.50.300">
    <property type="entry name" value="P-loop containing nucleotide triphosphate hydrolases"/>
    <property type="match status" value="6"/>
</dbReference>
<dbReference type="PROSITE" id="PS00675">
    <property type="entry name" value="SIGMA54_INTERACT_1"/>
    <property type="match status" value="1"/>
</dbReference>